<reference evidence="2" key="1">
    <citation type="submission" date="2019-12" db="EMBL/GenBank/DDBJ databases">
        <authorList>
            <person name="Scholes J."/>
        </authorList>
    </citation>
    <scope>NUCLEOTIDE SEQUENCE</scope>
</reference>
<gene>
    <name evidence="2" type="ORF">SHERM_22816</name>
</gene>
<dbReference type="EMBL" id="CACSLK010027751">
    <property type="protein sequence ID" value="CAA0827121.1"/>
    <property type="molecule type" value="Genomic_DNA"/>
</dbReference>
<protein>
    <recommendedName>
        <fullName evidence="1">Retrotransposon gag domain-containing protein</fullName>
    </recommendedName>
</protein>
<evidence type="ECO:0000313" key="2">
    <source>
        <dbReference type="EMBL" id="CAA0827121.1"/>
    </source>
</evidence>
<dbReference type="Proteomes" id="UP001153555">
    <property type="component" value="Unassembled WGS sequence"/>
</dbReference>
<name>A0A9N7RDL5_STRHE</name>
<dbReference type="Pfam" id="PF03732">
    <property type="entry name" value="Retrotrans_gag"/>
    <property type="match status" value="1"/>
</dbReference>
<keyword evidence="3" id="KW-1185">Reference proteome</keyword>
<proteinExistence type="predicted"/>
<evidence type="ECO:0000259" key="1">
    <source>
        <dbReference type="Pfam" id="PF03732"/>
    </source>
</evidence>
<sequence length="172" mass="20557">QQPPPQLLPPLQQHVSGRDPITHYVLDFRNMHPSVFTVVEGPEDVVEWLQQLESIFDLIFTTDEVKIRCATFQKTGDARTWWSDYWRFRPCAERDALTWDQMVAIVKDRYFPEAYRAEMLREFWELKQDVYEHDFTRMSVFSPMLINTDERKAVHFRDGLRRDLCYTLTGHG</sequence>
<accession>A0A9N7RDL5</accession>
<feature type="domain" description="Retrotransposon gag" evidence="1">
    <location>
        <begin position="70"/>
        <end position="162"/>
    </location>
</feature>
<feature type="non-terminal residue" evidence="2">
    <location>
        <position position="1"/>
    </location>
</feature>
<dbReference type="OrthoDB" id="1164937at2759"/>
<feature type="non-terminal residue" evidence="2">
    <location>
        <position position="172"/>
    </location>
</feature>
<dbReference type="InterPro" id="IPR005162">
    <property type="entry name" value="Retrotrans_gag_dom"/>
</dbReference>
<comment type="caution">
    <text evidence="2">The sequence shown here is derived from an EMBL/GenBank/DDBJ whole genome shotgun (WGS) entry which is preliminary data.</text>
</comment>
<organism evidence="2 3">
    <name type="scientific">Striga hermonthica</name>
    <name type="common">Purple witchweed</name>
    <name type="synonym">Buchnera hermonthica</name>
    <dbReference type="NCBI Taxonomy" id="68872"/>
    <lineage>
        <taxon>Eukaryota</taxon>
        <taxon>Viridiplantae</taxon>
        <taxon>Streptophyta</taxon>
        <taxon>Embryophyta</taxon>
        <taxon>Tracheophyta</taxon>
        <taxon>Spermatophyta</taxon>
        <taxon>Magnoliopsida</taxon>
        <taxon>eudicotyledons</taxon>
        <taxon>Gunneridae</taxon>
        <taxon>Pentapetalae</taxon>
        <taxon>asterids</taxon>
        <taxon>lamiids</taxon>
        <taxon>Lamiales</taxon>
        <taxon>Orobanchaceae</taxon>
        <taxon>Buchnereae</taxon>
        <taxon>Striga</taxon>
    </lineage>
</organism>
<evidence type="ECO:0000313" key="3">
    <source>
        <dbReference type="Proteomes" id="UP001153555"/>
    </source>
</evidence>
<dbReference type="AlphaFoldDB" id="A0A9N7RDL5"/>